<name>A0A1S6HWJ1_9GAMM</name>
<keyword evidence="2" id="KW-1185">Reference proteome</keyword>
<organism evidence="1 2">
    <name type="scientific">Shewanella psychrophila</name>
    <dbReference type="NCBI Taxonomy" id="225848"/>
    <lineage>
        <taxon>Bacteria</taxon>
        <taxon>Pseudomonadati</taxon>
        <taxon>Pseudomonadota</taxon>
        <taxon>Gammaproteobacteria</taxon>
        <taxon>Alteromonadales</taxon>
        <taxon>Shewanellaceae</taxon>
        <taxon>Shewanella</taxon>
    </lineage>
</organism>
<dbReference type="Gene3D" id="3.30.450.90">
    <property type="match status" value="1"/>
</dbReference>
<proteinExistence type="predicted"/>
<dbReference type="RefSeq" id="WP_077754776.1">
    <property type="nucleotide sequence ID" value="NZ_CP014782.1"/>
</dbReference>
<dbReference type="AlphaFoldDB" id="A0A1S6HWJ1"/>
<dbReference type="KEGG" id="spsw:Sps_04831"/>
<evidence type="ECO:0000313" key="1">
    <source>
        <dbReference type="EMBL" id="AQS39913.1"/>
    </source>
</evidence>
<dbReference type="Proteomes" id="UP000189545">
    <property type="component" value="Chromosome"/>
</dbReference>
<reference evidence="1 2" key="1">
    <citation type="submission" date="2016-03" db="EMBL/GenBank/DDBJ databases">
        <title>Complete genome sequence of Shewanella psychrophila WP2, a deep sea bacterium isolated from west Pacific sediment.</title>
        <authorList>
            <person name="Xu G."/>
            <person name="Jian H."/>
        </authorList>
    </citation>
    <scope>NUCLEOTIDE SEQUENCE [LARGE SCALE GENOMIC DNA]</scope>
    <source>
        <strain evidence="1 2">WP2</strain>
    </source>
</reference>
<accession>A0A1S6HWJ1</accession>
<evidence type="ECO:0008006" key="3">
    <source>
        <dbReference type="Google" id="ProtNLM"/>
    </source>
</evidence>
<sequence length="167" mass="18600">MNDIITTEFGDVDLEKSHIVQNQKGLMICWLSSRNDYFLIDDCGGRQAIFDYLILDNFNDEFGALPTFNTIAIISNTDFYRVFTALDTMSGNESKQSTDLADSIDALFETAITAGASDIHFVRNDQVAIISLRTNGSLTQLKTISSESCDEMMFVSYNILATTKEST</sequence>
<evidence type="ECO:0000313" key="2">
    <source>
        <dbReference type="Proteomes" id="UP000189545"/>
    </source>
</evidence>
<gene>
    <name evidence="1" type="ORF">Sps_04831</name>
</gene>
<dbReference type="OrthoDB" id="9901029at2"/>
<protein>
    <recommendedName>
        <fullName evidence="3">Bacterial type II secretion system protein E domain-containing protein</fullName>
    </recommendedName>
</protein>
<dbReference type="EMBL" id="CP014782">
    <property type="protein sequence ID" value="AQS39913.1"/>
    <property type="molecule type" value="Genomic_DNA"/>
</dbReference>
<dbReference type="STRING" id="225848.Sps_04831"/>